<comment type="caution">
    <text evidence="1">The sequence shown here is derived from an EMBL/GenBank/DDBJ whole genome shotgun (WGS) entry which is preliminary data.</text>
</comment>
<gene>
    <name evidence="1" type="ORF">XENOCAPTIV_020363</name>
</gene>
<dbReference type="Proteomes" id="UP001434883">
    <property type="component" value="Unassembled WGS sequence"/>
</dbReference>
<feature type="non-terminal residue" evidence="1">
    <location>
        <position position="1"/>
    </location>
</feature>
<keyword evidence="2" id="KW-1185">Reference proteome</keyword>
<protein>
    <submittedName>
        <fullName evidence="1">Uncharacterized protein</fullName>
    </submittedName>
</protein>
<evidence type="ECO:0000313" key="2">
    <source>
        <dbReference type="Proteomes" id="UP001434883"/>
    </source>
</evidence>
<organism evidence="1 2">
    <name type="scientific">Xenoophorus captivus</name>
    <dbReference type="NCBI Taxonomy" id="1517983"/>
    <lineage>
        <taxon>Eukaryota</taxon>
        <taxon>Metazoa</taxon>
        <taxon>Chordata</taxon>
        <taxon>Craniata</taxon>
        <taxon>Vertebrata</taxon>
        <taxon>Euteleostomi</taxon>
        <taxon>Actinopterygii</taxon>
        <taxon>Neopterygii</taxon>
        <taxon>Teleostei</taxon>
        <taxon>Neoteleostei</taxon>
        <taxon>Acanthomorphata</taxon>
        <taxon>Ovalentaria</taxon>
        <taxon>Atherinomorphae</taxon>
        <taxon>Cyprinodontiformes</taxon>
        <taxon>Goodeidae</taxon>
        <taxon>Xenoophorus</taxon>
    </lineage>
</organism>
<proteinExistence type="predicted"/>
<dbReference type="EMBL" id="JAHRIN010080007">
    <property type="protein sequence ID" value="MEQ2219588.1"/>
    <property type="molecule type" value="Genomic_DNA"/>
</dbReference>
<sequence>ITGTDILDPGQQKAGAGYFIQLKSFIHIGPVQYHAEGRSFCPSAGGFTQTPSLADIHTDVNEQMILRRTVKLLF</sequence>
<reference evidence="1 2" key="1">
    <citation type="submission" date="2021-06" db="EMBL/GenBank/DDBJ databases">
        <authorList>
            <person name="Palmer J.M."/>
        </authorList>
    </citation>
    <scope>NUCLEOTIDE SEQUENCE [LARGE SCALE GENOMIC DNA]</scope>
    <source>
        <strain evidence="1 2">XC_2019</strain>
        <tissue evidence="1">Muscle</tissue>
    </source>
</reference>
<accession>A0ABV0SGA1</accession>
<name>A0ABV0SGA1_9TELE</name>
<evidence type="ECO:0000313" key="1">
    <source>
        <dbReference type="EMBL" id="MEQ2219588.1"/>
    </source>
</evidence>